<dbReference type="PANTHER" id="PTHR43335">
    <property type="entry name" value="ABC TRANSPORTER, ATP-BINDING PROTEIN"/>
    <property type="match status" value="1"/>
</dbReference>
<evidence type="ECO:0000256" key="2">
    <source>
        <dbReference type="ARBA" id="ARBA00022448"/>
    </source>
</evidence>
<organism evidence="6 7">
    <name type="scientific">Pseudolactococcus piscium MKFS47</name>
    <dbReference type="NCBI Taxonomy" id="297352"/>
    <lineage>
        <taxon>Bacteria</taxon>
        <taxon>Bacillati</taxon>
        <taxon>Bacillota</taxon>
        <taxon>Bacilli</taxon>
        <taxon>Lactobacillales</taxon>
        <taxon>Streptococcaceae</taxon>
        <taxon>Pseudolactococcus</taxon>
    </lineage>
</organism>
<dbReference type="SUPFAM" id="SSF52540">
    <property type="entry name" value="P-loop containing nucleoside triphosphate hydrolases"/>
    <property type="match status" value="1"/>
</dbReference>
<dbReference type="Gene3D" id="3.40.50.300">
    <property type="entry name" value="P-loop containing nucleotide triphosphate hydrolases"/>
    <property type="match status" value="1"/>
</dbReference>
<feature type="domain" description="ABC transporter" evidence="5">
    <location>
        <begin position="2"/>
        <end position="230"/>
    </location>
</feature>
<dbReference type="CDD" id="cd03264">
    <property type="entry name" value="ABC_drug_resistance_like"/>
    <property type="match status" value="1"/>
</dbReference>
<dbReference type="InterPro" id="IPR027417">
    <property type="entry name" value="P-loop_NTPase"/>
</dbReference>
<sequence>MLVLNNIYKKYQDKVILEDICLTLNNGIYGLLGANGAGKTTLMKMICGVIKPSSGYIHYDGEAIASGQSQLIDCLGYLPQDFSYYPEFTAYEFITYMATLKGMSRSDFEKQGHTLLQMVGLDTVKHAKIKSFSGGMKQRLGIAQALLGDPKVLILDEPTVGLDPKERIRFRNLISSLSKDKIIILSTHIIGDIDAVADEILILKKGILLEQATPQLLLDKIDNQVWEVEVEIDLADKLKASYIISNQKVVNNRLMLRIVSSVSPIEGAHHVQPNLEDLYLYYFPNIGES</sequence>
<keyword evidence="2" id="KW-0813">Transport</keyword>
<reference evidence="7" key="1">
    <citation type="submission" date="2015-01" db="EMBL/GenBank/DDBJ databases">
        <authorList>
            <person name="Andreevskaya M."/>
        </authorList>
    </citation>
    <scope>NUCLEOTIDE SEQUENCE [LARGE SCALE GENOMIC DNA]</scope>
    <source>
        <strain evidence="7">MKFS47</strain>
    </source>
</reference>
<proteinExistence type="inferred from homology"/>
<dbReference type="InterPro" id="IPR003439">
    <property type="entry name" value="ABC_transporter-like_ATP-bd"/>
</dbReference>
<evidence type="ECO:0000256" key="1">
    <source>
        <dbReference type="ARBA" id="ARBA00005417"/>
    </source>
</evidence>
<comment type="similarity">
    <text evidence="1">Belongs to the ABC transporter superfamily.</text>
</comment>
<protein>
    <submittedName>
        <fullName evidence="6">Uncharacterized ABC transporter ATP-binding protein YxlF</fullName>
    </submittedName>
</protein>
<dbReference type="STRING" id="1364.LP2241_50105"/>
<dbReference type="PANTHER" id="PTHR43335:SF2">
    <property type="entry name" value="ABC TRANSPORTER, ATP-BINDING PROTEIN"/>
    <property type="match status" value="1"/>
</dbReference>
<gene>
    <name evidence="6" type="primary">yxlF</name>
    <name evidence="6" type="ORF">LACPI_1708</name>
</gene>
<keyword evidence="3" id="KW-0547">Nucleotide-binding</keyword>
<evidence type="ECO:0000256" key="3">
    <source>
        <dbReference type="ARBA" id="ARBA00022741"/>
    </source>
</evidence>
<keyword evidence="4 6" id="KW-0067">ATP-binding</keyword>
<dbReference type="Pfam" id="PF00005">
    <property type="entry name" value="ABC_tran"/>
    <property type="match status" value="1"/>
</dbReference>
<dbReference type="AlphaFoldDB" id="A0A0D6DYQ6"/>
<dbReference type="InterPro" id="IPR003593">
    <property type="entry name" value="AAA+_ATPase"/>
</dbReference>
<dbReference type="InterPro" id="IPR017871">
    <property type="entry name" value="ABC_transporter-like_CS"/>
</dbReference>
<evidence type="ECO:0000259" key="5">
    <source>
        <dbReference type="PROSITE" id="PS50893"/>
    </source>
</evidence>
<dbReference type="Proteomes" id="UP000033166">
    <property type="component" value="Chromosome I"/>
</dbReference>
<evidence type="ECO:0000313" key="7">
    <source>
        <dbReference type="Proteomes" id="UP000033166"/>
    </source>
</evidence>
<dbReference type="HOGENOM" id="CLU_000604_1_2_9"/>
<dbReference type="SMART" id="SM00382">
    <property type="entry name" value="AAA"/>
    <property type="match status" value="1"/>
</dbReference>
<dbReference type="PROSITE" id="PS00211">
    <property type="entry name" value="ABC_TRANSPORTER_1"/>
    <property type="match status" value="1"/>
</dbReference>
<evidence type="ECO:0000256" key="4">
    <source>
        <dbReference type="ARBA" id="ARBA00022840"/>
    </source>
</evidence>
<dbReference type="GO" id="GO:0016887">
    <property type="term" value="F:ATP hydrolysis activity"/>
    <property type="evidence" value="ECO:0007669"/>
    <property type="project" value="InterPro"/>
</dbReference>
<accession>A0A0D6DYQ6</accession>
<name>A0A0D6DYQ6_9LACT</name>
<dbReference type="EMBL" id="LN774769">
    <property type="protein sequence ID" value="CEN28908.1"/>
    <property type="molecule type" value="Genomic_DNA"/>
</dbReference>
<dbReference type="RefSeq" id="WP_047915956.1">
    <property type="nucleotide sequence ID" value="NZ_LN774769.1"/>
</dbReference>
<dbReference type="KEGG" id="lpk:LACPI_1708"/>
<dbReference type="GO" id="GO:0005524">
    <property type="term" value="F:ATP binding"/>
    <property type="evidence" value="ECO:0007669"/>
    <property type="project" value="UniProtKB-KW"/>
</dbReference>
<evidence type="ECO:0000313" key="6">
    <source>
        <dbReference type="EMBL" id="CEN28908.1"/>
    </source>
</evidence>
<dbReference type="PROSITE" id="PS50893">
    <property type="entry name" value="ABC_TRANSPORTER_2"/>
    <property type="match status" value="1"/>
</dbReference>